<dbReference type="EMBL" id="CP029463">
    <property type="protein sequence ID" value="AWM13631.1"/>
    <property type="molecule type" value="Genomic_DNA"/>
</dbReference>
<keyword evidence="6" id="KW-0411">Iron-sulfur</keyword>
<keyword evidence="5" id="KW-0408">Iron</keyword>
<dbReference type="PROSITE" id="PS51296">
    <property type="entry name" value="RIESKE"/>
    <property type="match status" value="1"/>
</dbReference>
<evidence type="ECO:0000256" key="6">
    <source>
        <dbReference type="ARBA" id="ARBA00023014"/>
    </source>
</evidence>
<evidence type="ECO:0000313" key="9">
    <source>
        <dbReference type="Proteomes" id="UP000245429"/>
    </source>
</evidence>
<dbReference type="InterPro" id="IPR015879">
    <property type="entry name" value="Ring_hydroxy_dOase_asu_C_dom"/>
</dbReference>
<evidence type="ECO:0000313" key="8">
    <source>
        <dbReference type="EMBL" id="AWM13631.1"/>
    </source>
</evidence>
<dbReference type="Proteomes" id="UP000245429">
    <property type="component" value="Chromosome"/>
</dbReference>
<dbReference type="PRINTS" id="PR00090">
    <property type="entry name" value="RNGDIOXGNASE"/>
</dbReference>
<evidence type="ECO:0000259" key="7">
    <source>
        <dbReference type="PROSITE" id="PS51296"/>
    </source>
</evidence>
<gene>
    <name evidence="8" type="ORF">DI487_06990</name>
</gene>
<dbReference type="SUPFAM" id="SSF55961">
    <property type="entry name" value="Bet v1-like"/>
    <property type="match status" value="1"/>
</dbReference>
<dbReference type="GO" id="GO:0051213">
    <property type="term" value="F:dioxygenase activity"/>
    <property type="evidence" value="ECO:0007669"/>
    <property type="project" value="UniProtKB-KW"/>
</dbReference>
<dbReference type="InterPro" id="IPR017941">
    <property type="entry name" value="Rieske_2Fe-2S"/>
</dbReference>
<evidence type="ECO:0000256" key="3">
    <source>
        <dbReference type="ARBA" id="ARBA00022723"/>
    </source>
</evidence>
<name>A0A2U8QU62_9FLAO</name>
<dbReference type="Pfam" id="PF00848">
    <property type="entry name" value="Ring_hydroxyl_A"/>
    <property type="match status" value="1"/>
</dbReference>
<dbReference type="GO" id="GO:0051537">
    <property type="term" value="F:2 iron, 2 sulfur cluster binding"/>
    <property type="evidence" value="ECO:0007669"/>
    <property type="project" value="UniProtKB-KW"/>
</dbReference>
<dbReference type="InterPro" id="IPR036922">
    <property type="entry name" value="Rieske_2Fe-2S_sf"/>
</dbReference>
<feature type="domain" description="Rieske" evidence="7">
    <location>
        <begin position="48"/>
        <end position="129"/>
    </location>
</feature>
<dbReference type="InterPro" id="IPR001663">
    <property type="entry name" value="Rng_hydr_dOase-A"/>
</dbReference>
<evidence type="ECO:0000256" key="1">
    <source>
        <dbReference type="ARBA" id="ARBA00008751"/>
    </source>
</evidence>
<dbReference type="Gene3D" id="3.90.380.10">
    <property type="entry name" value="Naphthalene 1,2-dioxygenase Alpha Subunit, Chain A, domain 1"/>
    <property type="match status" value="1"/>
</dbReference>
<sequence>MEQNTVNYIDSLLIHDKENGKYQHNRKAFTDPELFELEMKYIYENNWVYLAHESQVANANDYYTTTIGRQSVVITRDKEGQLHGLINSCSHKGAQLCRYRKGNKSSFTCPFHGWTFNNSGKLLKVKDSKAGGYPEQFNCEGSHDLKKIARLESYRGFIFGSLNPDVVSLKEYLNDTTLIIDHIVDQAPEGLEVLNGSSQYTYNGNWKLQMENGADGYHVSSVHWNYVATMARRNYEKEGTKAVDANGWSKSPRAGGYGFKNGHILLWTTKLNPEVSPIYKQKDRLIAEFGEEKAGFMLTMTRNLGVYPNVFIMDQFSTQIRVVRPISVNETEITIYCFGVKGESKEERSTRIRQYEDFFNVTGMGTPDDLEEFRSCQIAYESTELPYNDMSRGATHWVYGPDDHAEKMGINPVISGIKSEDEGLFVSQHEYWKETLIKGVSKEELV</sequence>
<dbReference type="Pfam" id="PF00355">
    <property type="entry name" value="Rieske"/>
    <property type="match status" value="1"/>
</dbReference>
<dbReference type="PANTHER" id="PTHR43756">
    <property type="entry name" value="CHOLINE MONOOXYGENASE, CHLOROPLASTIC"/>
    <property type="match status" value="1"/>
</dbReference>
<keyword evidence="9" id="KW-1185">Reference proteome</keyword>
<proteinExistence type="inferred from homology"/>
<protein>
    <submittedName>
        <fullName evidence="8">Benzoate 1,2-dioxygenase large subunit</fullName>
    </submittedName>
</protein>
<dbReference type="AlphaFoldDB" id="A0A2U8QU62"/>
<dbReference type="KEGG" id="fse:DI487_06990"/>
<keyword evidence="4" id="KW-0560">Oxidoreductase</keyword>
<evidence type="ECO:0000256" key="5">
    <source>
        <dbReference type="ARBA" id="ARBA00023004"/>
    </source>
</evidence>
<dbReference type="PANTHER" id="PTHR43756:SF1">
    <property type="entry name" value="3-PHENYLPROPIONATE_CINNAMIC ACID DIOXYGENASE SUBUNIT ALPHA"/>
    <property type="match status" value="1"/>
</dbReference>
<dbReference type="GO" id="GO:0005506">
    <property type="term" value="F:iron ion binding"/>
    <property type="evidence" value="ECO:0007669"/>
    <property type="project" value="InterPro"/>
</dbReference>
<keyword evidence="3" id="KW-0479">Metal-binding</keyword>
<dbReference type="Gene3D" id="2.102.10.10">
    <property type="entry name" value="Rieske [2Fe-2S] iron-sulphur domain"/>
    <property type="match status" value="1"/>
</dbReference>
<organism evidence="8 9">
    <name type="scientific">Flavobacterium sediminis</name>
    <dbReference type="NCBI Taxonomy" id="2201181"/>
    <lineage>
        <taxon>Bacteria</taxon>
        <taxon>Pseudomonadati</taxon>
        <taxon>Bacteroidota</taxon>
        <taxon>Flavobacteriia</taxon>
        <taxon>Flavobacteriales</taxon>
        <taxon>Flavobacteriaceae</taxon>
        <taxon>Flavobacterium</taxon>
    </lineage>
</organism>
<keyword evidence="8" id="KW-0223">Dioxygenase</keyword>
<dbReference type="RefSeq" id="WP_109568999.1">
    <property type="nucleotide sequence ID" value="NZ_CP029463.1"/>
</dbReference>
<evidence type="ECO:0000256" key="4">
    <source>
        <dbReference type="ARBA" id="ARBA00023002"/>
    </source>
</evidence>
<dbReference type="CDD" id="cd08879">
    <property type="entry name" value="RHO_alpha_C_AntDO-like"/>
    <property type="match status" value="1"/>
</dbReference>
<evidence type="ECO:0000256" key="2">
    <source>
        <dbReference type="ARBA" id="ARBA00022714"/>
    </source>
</evidence>
<reference evidence="8 9" key="1">
    <citation type="submission" date="2018-05" db="EMBL/GenBank/DDBJ databases">
        <title>Flavobacterium sp. MEBiC07310.</title>
        <authorList>
            <person name="Baek K."/>
        </authorList>
    </citation>
    <scope>NUCLEOTIDE SEQUENCE [LARGE SCALE GENOMIC DNA]</scope>
    <source>
        <strain evidence="8 9">MEBiC07310</strain>
    </source>
</reference>
<comment type="similarity">
    <text evidence="1">Belongs to the bacterial ring-hydroxylating dioxygenase alpha subunit family.</text>
</comment>
<accession>A0A2U8QU62</accession>
<keyword evidence="2" id="KW-0001">2Fe-2S</keyword>
<dbReference type="SUPFAM" id="SSF50022">
    <property type="entry name" value="ISP domain"/>
    <property type="match status" value="1"/>
</dbReference>
<dbReference type="OrthoDB" id="9800776at2"/>